<sequence length="549" mass="60001">MSAIGAQQATASESTMEGIGVERTPPGGSPLPASTTTSAPGPAPPHPPVHNHMCDIIRSLRNNLNNLATGVQRVIEGPYEAASYSDEFENCAVALSTCLRDFHDALVRDPLIVDTEAGVRVLNLYQGLFHQRLSEAAILLDDDALMDEVPHTRPRTEGALPVGIDVQAALTKAVEDGVRMATSAINTRLSAIEAQLVLRTGRQRAPAADSNAAAHAAQPTTQPATQAPNAQSMAQVAARNREKCYVLLITPEQHAAIEAGGTMPQWYAKVHTRLRETPAWAKVRFLGLRFAGPTKVQAAFSHDSPDALIKECLRPIRHLLGVVPRAPSPAPGPREQASVPQDFRPLAPVTKLFIPSCPLRHPDSGDMLTEEEILAELRRNSMFSSIHFNGLPGFVVPPEHCEQLGKSSLIVSIEDMHRDFCARNLLGRDNHGDAAGFIWFYGSRLMVKKSKDRPVFRQCTRCWRLTHLESHCKKRAQVCRFCGKTTHTSDMHRQACLVCNHEAHLADQPCESAHYFCVVCGTNGHNAADTTCPARKDYRIPISRTNPSS</sequence>
<reference evidence="2 3" key="1">
    <citation type="journal article" date="2016" name="Mol. Biol. Evol.">
        <title>Comparative Genomics of Early-Diverging Mushroom-Forming Fungi Provides Insights into the Origins of Lignocellulose Decay Capabilities.</title>
        <authorList>
            <person name="Nagy L.G."/>
            <person name="Riley R."/>
            <person name="Tritt A."/>
            <person name="Adam C."/>
            <person name="Daum C."/>
            <person name="Floudas D."/>
            <person name="Sun H."/>
            <person name="Yadav J.S."/>
            <person name="Pangilinan J."/>
            <person name="Larsson K.H."/>
            <person name="Matsuura K."/>
            <person name="Barry K."/>
            <person name="Labutti K."/>
            <person name="Kuo R."/>
            <person name="Ohm R.A."/>
            <person name="Bhattacharya S.S."/>
            <person name="Shirouzu T."/>
            <person name="Yoshinaga Y."/>
            <person name="Martin F.M."/>
            <person name="Grigoriev I.V."/>
            <person name="Hibbett D.S."/>
        </authorList>
    </citation>
    <scope>NUCLEOTIDE SEQUENCE [LARGE SCALE GENOMIC DNA]</scope>
    <source>
        <strain evidence="2 3">93-53</strain>
    </source>
</reference>
<evidence type="ECO:0000313" key="3">
    <source>
        <dbReference type="Proteomes" id="UP000076871"/>
    </source>
</evidence>
<proteinExistence type="predicted"/>
<name>A0A165GV06_9APHY</name>
<protein>
    <recommendedName>
        <fullName evidence="4">CCHC-type domain-containing protein</fullName>
    </recommendedName>
</protein>
<dbReference type="EMBL" id="KV427608">
    <property type="protein sequence ID" value="KZT10851.1"/>
    <property type="molecule type" value="Genomic_DNA"/>
</dbReference>
<dbReference type="Proteomes" id="UP000076871">
    <property type="component" value="Unassembled WGS sequence"/>
</dbReference>
<evidence type="ECO:0000256" key="1">
    <source>
        <dbReference type="SAM" id="MobiDB-lite"/>
    </source>
</evidence>
<evidence type="ECO:0000313" key="2">
    <source>
        <dbReference type="EMBL" id="KZT10851.1"/>
    </source>
</evidence>
<dbReference type="GeneID" id="63829059"/>
<dbReference type="InParanoid" id="A0A165GV06"/>
<keyword evidence="3" id="KW-1185">Reference proteome</keyword>
<dbReference type="AlphaFoldDB" id="A0A165GV06"/>
<dbReference type="OrthoDB" id="4230923at2759"/>
<feature type="compositionally biased region" description="Low complexity" evidence="1">
    <location>
        <begin position="30"/>
        <end position="40"/>
    </location>
</feature>
<evidence type="ECO:0008006" key="4">
    <source>
        <dbReference type="Google" id="ProtNLM"/>
    </source>
</evidence>
<feature type="compositionally biased region" description="Low complexity" evidence="1">
    <location>
        <begin position="205"/>
        <end position="228"/>
    </location>
</feature>
<accession>A0A165GV06</accession>
<feature type="region of interest" description="Disordered" evidence="1">
    <location>
        <begin position="1"/>
        <end position="52"/>
    </location>
</feature>
<feature type="compositionally biased region" description="Polar residues" evidence="1">
    <location>
        <begin position="1"/>
        <end position="15"/>
    </location>
</feature>
<dbReference type="RefSeq" id="XP_040768591.1">
    <property type="nucleotide sequence ID" value="XM_040912031.1"/>
</dbReference>
<organism evidence="2 3">
    <name type="scientific">Laetiporus sulphureus 93-53</name>
    <dbReference type="NCBI Taxonomy" id="1314785"/>
    <lineage>
        <taxon>Eukaryota</taxon>
        <taxon>Fungi</taxon>
        <taxon>Dikarya</taxon>
        <taxon>Basidiomycota</taxon>
        <taxon>Agaricomycotina</taxon>
        <taxon>Agaricomycetes</taxon>
        <taxon>Polyporales</taxon>
        <taxon>Laetiporus</taxon>
    </lineage>
</organism>
<gene>
    <name evidence="2" type="ORF">LAESUDRAFT_755505</name>
</gene>
<feature type="region of interest" description="Disordered" evidence="1">
    <location>
        <begin position="203"/>
        <end position="228"/>
    </location>
</feature>